<dbReference type="PANTHER" id="PTHR10343:SF84">
    <property type="entry name" value="5'-AMP-ACTIVATED PROTEIN KINASE SUBUNIT BETA-1"/>
    <property type="match status" value="1"/>
</dbReference>
<evidence type="ECO:0000256" key="2">
    <source>
        <dbReference type="SAM" id="Phobius"/>
    </source>
</evidence>
<protein>
    <submittedName>
        <fullName evidence="4">Isoamylase early set domain-containing protein</fullName>
    </submittedName>
</protein>
<dbReference type="CDD" id="cd07184">
    <property type="entry name" value="E_set_Isoamylase_like_N"/>
    <property type="match status" value="1"/>
</dbReference>
<dbReference type="InterPro" id="IPR014756">
    <property type="entry name" value="Ig_E-set"/>
</dbReference>
<organism evidence="4 5">
    <name type="scientific">Thermatribacter velox</name>
    <dbReference type="NCBI Taxonomy" id="3039681"/>
    <lineage>
        <taxon>Bacteria</taxon>
        <taxon>Pseudomonadati</taxon>
        <taxon>Atribacterota</taxon>
        <taxon>Atribacteria</taxon>
        <taxon>Atribacterales</taxon>
        <taxon>Thermatribacteraceae</taxon>
        <taxon>Thermatribacter</taxon>
    </lineage>
</organism>
<dbReference type="InterPro" id="IPR050827">
    <property type="entry name" value="CRP1_MDG1_kinase"/>
</dbReference>
<sequence length="166" mass="18969">MDKRKNLEHYLSCLPRFEPGEDLSDRVMERIYQRESLLVRYRRAKKFAVFALAGVFLLLIFLTNLPLLPEFQVTNLAGYRTVELIFYPSSKSPRTVAVAGDFTNWDALAMQKVRDDCWKITVRLKPGKYQYAFVIDGQEWVPDPASPRKVSDGFGGFNSVLVVNGG</sequence>
<feature type="domain" description="AMP-activated protein kinase glycogen-binding" evidence="3">
    <location>
        <begin position="94"/>
        <end position="164"/>
    </location>
</feature>
<accession>A0ABZ2YCH5</accession>
<dbReference type="PANTHER" id="PTHR10343">
    <property type="entry name" value="5'-AMP-ACTIVATED PROTEIN KINASE , BETA SUBUNIT"/>
    <property type="match status" value="1"/>
</dbReference>
<dbReference type="EMBL" id="CP121689">
    <property type="protein sequence ID" value="WZL75971.1"/>
    <property type="molecule type" value="Genomic_DNA"/>
</dbReference>
<gene>
    <name evidence="4" type="ORF">QBE54_10365</name>
</gene>
<comment type="similarity">
    <text evidence="1">Belongs to the 5'-AMP-activated protein kinase beta subunit family.</text>
</comment>
<dbReference type="Proteomes" id="UP001461341">
    <property type="component" value="Chromosome"/>
</dbReference>
<evidence type="ECO:0000259" key="3">
    <source>
        <dbReference type="Pfam" id="PF16561"/>
    </source>
</evidence>
<proteinExistence type="inferred from homology"/>
<dbReference type="InterPro" id="IPR032640">
    <property type="entry name" value="AMPK1_CBM"/>
</dbReference>
<feature type="transmembrane region" description="Helical" evidence="2">
    <location>
        <begin position="47"/>
        <end position="68"/>
    </location>
</feature>
<keyword evidence="2" id="KW-1133">Transmembrane helix</keyword>
<keyword evidence="2" id="KW-0812">Transmembrane</keyword>
<dbReference type="SUPFAM" id="SSF81296">
    <property type="entry name" value="E set domains"/>
    <property type="match status" value="1"/>
</dbReference>
<dbReference type="Pfam" id="PF16561">
    <property type="entry name" value="AMPK1_CBM"/>
    <property type="match status" value="1"/>
</dbReference>
<evidence type="ECO:0000256" key="1">
    <source>
        <dbReference type="ARBA" id="ARBA00010926"/>
    </source>
</evidence>
<dbReference type="InterPro" id="IPR013783">
    <property type="entry name" value="Ig-like_fold"/>
</dbReference>
<dbReference type="Gene3D" id="2.60.40.10">
    <property type="entry name" value="Immunoglobulins"/>
    <property type="match status" value="1"/>
</dbReference>
<keyword evidence="2" id="KW-0472">Membrane</keyword>
<keyword evidence="5" id="KW-1185">Reference proteome</keyword>
<name>A0ABZ2YCH5_9BACT</name>
<evidence type="ECO:0000313" key="5">
    <source>
        <dbReference type="Proteomes" id="UP001461341"/>
    </source>
</evidence>
<dbReference type="RefSeq" id="WP_369018125.1">
    <property type="nucleotide sequence ID" value="NZ_CP121689.1"/>
</dbReference>
<evidence type="ECO:0000313" key="4">
    <source>
        <dbReference type="EMBL" id="WZL75971.1"/>
    </source>
</evidence>
<reference evidence="4 5" key="1">
    <citation type="submission" date="2023-03" db="EMBL/GenBank/DDBJ databases">
        <title>Novel Species.</title>
        <authorList>
            <person name="Ma S."/>
        </authorList>
    </citation>
    <scope>NUCLEOTIDE SEQUENCE [LARGE SCALE GENOMIC DNA]</scope>
    <source>
        <strain evidence="4 5">B11</strain>
    </source>
</reference>